<reference evidence="7 8" key="1">
    <citation type="submission" date="2022-11" db="EMBL/GenBank/DDBJ databases">
        <title>Deinococcus ZS9-10, Low Temperature and Draught-tolerating, UV-resistant Bacteria from Continental Antarctica.</title>
        <authorList>
            <person name="Cheng L."/>
        </authorList>
    </citation>
    <scope>NUCLEOTIDE SEQUENCE [LARGE SCALE GENOMIC DNA]</scope>
    <source>
        <strain evidence="7 8">ZS9-10</strain>
    </source>
</reference>
<dbReference type="PROSITE" id="PS00138">
    <property type="entry name" value="SUBTILASE_SER"/>
    <property type="match status" value="1"/>
</dbReference>
<keyword evidence="3" id="KW-0378">Hydrolase</keyword>
<organism evidence="7 8">
    <name type="scientific">Deinococcus arenicola</name>
    <dbReference type="NCBI Taxonomy" id="2994950"/>
    <lineage>
        <taxon>Bacteria</taxon>
        <taxon>Thermotogati</taxon>
        <taxon>Deinococcota</taxon>
        <taxon>Deinococci</taxon>
        <taxon>Deinococcales</taxon>
        <taxon>Deinococcaceae</taxon>
        <taxon>Deinococcus</taxon>
    </lineage>
</organism>
<dbReference type="RefSeq" id="WP_317639015.1">
    <property type="nucleotide sequence ID" value="NZ_JAPMIV010000004.1"/>
</dbReference>
<protein>
    <submittedName>
        <fullName evidence="7">S8 family serine peptidase</fullName>
    </submittedName>
</protein>
<evidence type="ECO:0000313" key="7">
    <source>
        <dbReference type="EMBL" id="MDV6373700.1"/>
    </source>
</evidence>
<dbReference type="InterPro" id="IPR000209">
    <property type="entry name" value="Peptidase_S8/S53_dom"/>
</dbReference>
<evidence type="ECO:0000259" key="6">
    <source>
        <dbReference type="Pfam" id="PF00082"/>
    </source>
</evidence>
<dbReference type="InterPro" id="IPR036852">
    <property type="entry name" value="Peptidase_S8/S53_dom_sf"/>
</dbReference>
<evidence type="ECO:0000256" key="3">
    <source>
        <dbReference type="ARBA" id="ARBA00022801"/>
    </source>
</evidence>
<comment type="caution">
    <text evidence="7">The sequence shown here is derived from an EMBL/GenBank/DDBJ whole genome shotgun (WGS) entry which is preliminary data.</text>
</comment>
<gene>
    <name evidence="7" type="ORF">ORD21_03695</name>
</gene>
<evidence type="ECO:0000256" key="2">
    <source>
        <dbReference type="ARBA" id="ARBA00022670"/>
    </source>
</evidence>
<dbReference type="PANTHER" id="PTHR43806:SF11">
    <property type="entry name" value="CEREVISIN-RELATED"/>
    <property type="match status" value="1"/>
</dbReference>
<evidence type="ECO:0000256" key="1">
    <source>
        <dbReference type="ARBA" id="ARBA00011073"/>
    </source>
</evidence>
<dbReference type="InterPro" id="IPR023828">
    <property type="entry name" value="Peptidase_S8_Ser-AS"/>
</dbReference>
<evidence type="ECO:0000256" key="5">
    <source>
        <dbReference type="SAM" id="MobiDB-lite"/>
    </source>
</evidence>
<keyword evidence="4" id="KW-0720">Serine protease</keyword>
<dbReference type="Gene3D" id="3.40.50.200">
    <property type="entry name" value="Peptidase S8/S53 domain"/>
    <property type="match status" value="1"/>
</dbReference>
<feature type="region of interest" description="Disordered" evidence="5">
    <location>
        <begin position="249"/>
        <end position="268"/>
    </location>
</feature>
<comment type="similarity">
    <text evidence="1">Belongs to the peptidase S8 family.</text>
</comment>
<feature type="domain" description="Peptidase S8/S53" evidence="6">
    <location>
        <begin position="285"/>
        <end position="528"/>
    </location>
</feature>
<dbReference type="Pfam" id="PF00082">
    <property type="entry name" value="Peptidase_S8"/>
    <property type="match status" value="1"/>
</dbReference>
<dbReference type="InterPro" id="IPR050131">
    <property type="entry name" value="Peptidase_S8_subtilisin-like"/>
</dbReference>
<sequence>MAAPGDPVWILGVPRDLQGEGGGKLSVGSQGAGYATDPTASSPNAIDPNPRTPSPWLRFTVPDGAGGGPQRVTFGSSNPKLTQWVGKSGLSLTVLPRTSAREDTVLYVTPSAARKFKDTYLRKLEQLLGGCEKTCPAELKMTLETLSKTAIPDLQPLVAPDRKASATASAITPPTAAVQGLAPPPLVRPSSVLPRPGANLANGVPAPALRPQPRNFCGWLAGDFTTSRVPTGQAISLMTLLFGGELGIDPATAGHPSQGPGPAPDRAAPPANVLHKFLGNFTGDGEGVTIHVLDTSDGKSDPFVMPRRAGGTDEAGEANPNGVTYYDTTYLDRPFHGSLVGEVARTVAPRAGLAYQQVCDRAGICKTLAVAKALCTVAEEARQDRGGRHIVNLSAGGSYPALGLQLALRELAAVGVPTVAAFGNRDDCQGLQAGDHCNHYPADWTRNFAAARGRNAPTLLLSVAGWDIATRKMATYNRGSLQGVGVPGLITPPPSVVAPGEFWFGGKPYFGTSFAAPVVTGVLANWMSCKAGVPFLPLVTATGQLPLSQNVLMACP</sequence>
<name>A0ABU4DP81_9DEIO</name>
<dbReference type="PANTHER" id="PTHR43806">
    <property type="entry name" value="PEPTIDASE S8"/>
    <property type="match status" value="1"/>
</dbReference>
<keyword evidence="2" id="KW-0645">Protease</keyword>
<dbReference type="SUPFAM" id="SSF52743">
    <property type="entry name" value="Subtilisin-like"/>
    <property type="match status" value="1"/>
</dbReference>
<proteinExistence type="inferred from homology"/>
<feature type="region of interest" description="Disordered" evidence="5">
    <location>
        <begin position="13"/>
        <end position="53"/>
    </location>
</feature>
<dbReference type="EMBL" id="JAPMIV010000004">
    <property type="protein sequence ID" value="MDV6373700.1"/>
    <property type="molecule type" value="Genomic_DNA"/>
</dbReference>
<keyword evidence="8" id="KW-1185">Reference proteome</keyword>
<evidence type="ECO:0000256" key="4">
    <source>
        <dbReference type="ARBA" id="ARBA00022825"/>
    </source>
</evidence>
<accession>A0ABU4DP81</accession>
<dbReference type="Proteomes" id="UP001276150">
    <property type="component" value="Unassembled WGS sequence"/>
</dbReference>
<evidence type="ECO:0000313" key="8">
    <source>
        <dbReference type="Proteomes" id="UP001276150"/>
    </source>
</evidence>